<evidence type="ECO:0000256" key="6">
    <source>
        <dbReference type="ARBA" id="ARBA00022692"/>
    </source>
</evidence>
<organism evidence="15 16">
    <name type="scientific">Portunus trituberculatus</name>
    <name type="common">Swimming crab</name>
    <name type="synonym">Neptunus trituberculatus</name>
    <dbReference type="NCBI Taxonomy" id="210409"/>
    <lineage>
        <taxon>Eukaryota</taxon>
        <taxon>Metazoa</taxon>
        <taxon>Ecdysozoa</taxon>
        <taxon>Arthropoda</taxon>
        <taxon>Crustacea</taxon>
        <taxon>Multicrustacea</taxon>
        <taxon>Malacostraca</taxon>
        <taxon>Eumalacostraca</taxon>
        <taxon>Eucarida</taxon>
        <taxon>Decapoda</taxon>
        <taxon>Pleocyemata</taxon>
        <taxon>Brachyura</taxon>
        <taxon>Eubrachyura</taxon>
        <taxon>Portunoidea</taxon>
        <taxon>Portunidae</taxon>
        <taxon>Portuninae</taxon>
        <taxon>Portunus</taxon>
    </lineage>
</organism>
<dbReference type="InterPro" id="IPR016543">
    <property type="entry name" value="Fis1"/>
</dbReference>
<keyword evidence="9" id="KW-0130">Cell adhesion</keyword>
<dbReference type="Pfam" id="PF04923">
    <property type="entry name" value="Ninjurin"/>
    <property type="match status" value="1"/>
</dbReference>
<name>A0A5B7DZ91_PORTR</name>
<comment type="similarity">
    <text evidence="4">Belongs to the ninjurin family.</text>
</comment>
<evidence type="ECO:0000256" key="9">
    <source>
        <dbReference type="ARBA" id="ARBA00022889"/>
    </source>
</evidence>
<keyword evidence="6 14" id="KW-0812">Transmembrane</keyword>
<dbReference type="CDD" id="cd12212">
    <property type="entry name" value="Fis1"/>
    <property type="match status" value="1"/>
</dbReference>
<dbReference type="InterPro" id="IPR028058">
    <property type="entry name" value="Fis1_TPR_N"/>
</dbReference>
<dbReference type="EMBL" id="VSRR010001672">
    <property type="protein sequence ID" value="MPC26930.1"/>
    <property type="molecule type" value="Genomic_DNA"/>
</dbReference>
<proteinExistence type="inferred from homology"/>
<dbReference type="PANTHER" id="PTHR13247">
    <property type="entry name" value="TETRATRICOPEPTIDE REPEAT PROTEIN 11 TPR REPEAT PROTEIN 11"/>
    <property type="match status" value="1"/>
</dbReference>
<feature type="transmembrane region" description="Helical" evidence="14">
    <location>
        <begin position="205"/>
        <end position="227"/>
    </location>
</feature>
<dbReference type="InterPro" id="IPR007007">
    <property type="entry name" value="Ninjurin"/>
</dbReference>
<dbReference type="OrthoDB" id="421154at2759"/>
<dbReference type="GO" id="GO:0005741">
    <property type="term" value="C:mitochondrial outer membrane"/>
    <property type="evidence" value="ECO:0007669"/>
    <property type="project" value="UniProtKB-SubCell"/>
</dbReference>
<evidence type="ECO:0000256" key="4">
    <source>
        <dbReference type="ARBA" id="ARBA00008141"/>
    </source>
</evidence>
<dbReference type="GO" id="GO:0000422">
    <property type="term" value="P:autophagy of mitochondrion"/>
    <property type="evidence" value="ECO:0007669"/>
    <property type="project" value="TreeGrafter"/>
</dbReference>
<dbReference type="AlphaFoldDB" id="A0A5B7DZ91"/>
<keyword evidence="11" id="KW-0496">Mitochondrion</keyword>
<dbReference type="InterPro" id="IPR033745">
    <property type="entry name" value="Fis1_cytosol"/>
</dbReference>
<dbReference type="GO" id="GO:0016559">
    <property type="term" value="P:peroxisome fission"/>
    <property type="evidence" value="ECO:0007669"/>
    <property type="project" value="TreeGrafter"/>
</dbReference>
<evidence type="ECO:0000256" key="12">
    <source>
        <dbReference type="ARBA" id="ARBA00023136"/>
    </source>
</evidence>
<dbReference type="InterPro" id="IPR011990">
    <property type="entry name" value="TPR-like_helical_dom_sf"/>
</dbReference>
<evidence type="ECO:0000313" key="16">
    <source>
        <dbReference type="Proteomes" id="UP000324222"/>
    </source>
</evidence>
<comment type="caution">
    <text evidence="15">The sequence shown here is derived from an EMBL/GenBank/DDBJ whole genome shotgun (WGS) entry which is preliminary data.</text>
</comment>
<dbReference type="GO" id="GO:0042246">
    <property type="term" value="P:tissue regeneration"/>
    <property type="evidence" value="ECO:0007669"/>
    <property type="project" value="InterPro"/>
</dbReference>
<dbReference type="Pfam" id="PF14852">
    <property type="entry name" value="Fis1_TPR_N"/>
    <property type="match status" value="1"/>
</dbReference>
<evidence type="ECO:0000256" key="1">
    <source>
        <dbReference type="ARBA" id="ARBA00004141"/>
    </source>
</evidence>
<dbReference type="Gene3D" id="1.25.40.10">
    <property type="entry name" value="Tetratricopeptide repeat domain"/>
    <property type="match status" value="1"/>
</dbReference>
<protein>
    <submittedName>
        <fullName evidence="15">Mitochondrial fission 1 protein</fullName>
    </submittedName>
</protein>
<evidence type="ECO:0000256" key="13">
    <source>
        <dbReference type="ARBA" id="ARBA00023140"/>
    </source>
</evidence>
<dbReference type="Pfam" id="PF14853">
    <property type="entry name" value="Fis1_TPR_C"/>
    <property type="match status" value="1"/>
</dbReference>
<sequence length="229" mass="25003">MIPSTKKVGKGLDANQYATKKTVAQGMLDVALLTANASQLKYVLTIGEAHEFYHIMLGLIITSLVLQEAADPSGPAAPAASARFRGVTSQESRQQIFEKSYNEEMCKGEVSSKTQFEYACFLVRSKYPADIQRGIVLLEELYKRPEEGGNRDFVYYLAIGNARLKEYEVALKYAQGLLRVEPGNRQVLQLEKCIKKRMDKDALKGAAIAGGAILGLGALVGLGVALARK</sequence>
<evidence type="ECO:0000256" key="5">
    <source>
        <dbReference type="ARBA" id="ARBA00008937"/>
    </source>
</evidence>
<reference evidence="15 16" key="1">
    <citation type="submission" date="2019-05" db="EMBL/GenBank/DDBJ databases">
        <title>Another draft genome of Portunus trituberculatus and its Hox gene families provides insights of decapod evolution.</title>
        <authorList>
            <person name="Jeong J.-H."/>
            <person name="Song I."/>
            <person name="Kim S."/>
            <person name="Choi T."/>
            <person name="Kim D."/>
            <person name="Ryu S."/>
            <person name="Kim W."/>
        </authorList>
    </citation>
    <scope>NUCLEOTIDE SEQUENCE [LARGE SCALE GENOMIC DNA]</scope>
    <source>
        <tissue evidence="15">Muscle</tissue>
    </source>
</reference>
<dbReference type="GO" id="GO:0007155">
    <property type="term" value="P:cell adhesion"/>
    <property type="evidence" value="ECO:0007669"/>
    <property type="project" value="UniProtKB-KW"/>
</dbReference>
<evidence type="ECO:0000256" key="2">
    <source>
        <dbReference type="ARBA" id="ARBA00004549"/>
    </source>
</evidence>
<evidence type="ECO:0000313" key="15">
    <source>
        <dbReference type="EMBL" id="MPC26930.1"/>
    </source>
</evidence>
<evidence type="ECO:0000256" key="8">
    <source>
        <dbReference type="ARBA" id="ARBA00022787"/>
    </source>
</evidence>
<dbReference type="Proteomes" id="UP000324222">
    <property type="component" value="Unassembled WGS sequence"/>
</dbReference>
<keyword evidence="13" id="KW-0576">Peroxisome</keyword>
<dbReference type="FunFam" id="1.25.40.10:FF:000147">
    <property type="entry name" value="Mitochondrial fission 1 protein"/>
    <property type="match status" value="1"/>
</dbReference>
<accession>A0A5B7DZ91</accession>
<dbReference type="GO" id="GO:0005778">
    <property type="term" value="C:peroxisomal membrane"/>
    <property type="evidence" value="ECO:0007669"/>
    <property type="project" value="UniProtKB-SubCell"/>
</dbReference>
<gene>
    <name evidence="15" type="primary">Fis1</name>
    <name evidence="15" type="ORF">E2C01_020081</name>
</gene>
<dbReference type="GO" id="GO:0043653">
    <property type="term" value="P:mitochondrial fragmentation involved in apoptotic process"/>
    <property type="evidence" value="ECO:0007669"/>
    <property type="project" value="TreeGrafter"/>
</dbReference>
<keyword evidence="16" id="KW-1185">Reference proteome</keyword>
<keyword evidence="10 14" id="KW-1133">Transmembrane helix</keyword>
<keyword evidence="8" id="KW-1000">Mitochondrion outer membrane</keyword>
<dbReference type="InterPro" id="IPR028061">
    <property type="entry name" value="Fis1_TPR_C"/>
</dbReference>
<keyword evidence="7" id="KW-0053">Apoptosis</keyword>
<dbReference type="GO" id="GO:0000266">
    <property type="term" value="P:mitochondrial fission"/>
    <property type="evidence" value="ECO:0007669"/>
    <property type="project" value="InterPro"/>
</dbReference>
<evidence type="ECO:0000256" key="3">
    <source>
        <dbReference type="ARBA" id="ARBA00004572"/>
    </source>
</evidence>
<comment type="subcellular location">
    <subcellularLocation>
        <location evidence="1">Membrane</location>
        <topology evidence="1">Multi-pass membrane protein</topology>
    </subcellularLocation>
    <subcellularLocation>
        <location evidence="3">Mitochondrion outer membrane</location>
        <topology evidence="3">Single-pass membrane protein</topology>
    </subcellularLocation>
    <subcellularLocation>
        <location evidence="2">Peroxisome membrane</location>
        <topology evidence="2">Single-pass membrane protein</topology>
    </subcellularLocation>
</comment>
<dbReference type="SUPFAM" id="SSF48452">
    <property type="entry name" value="TPR-like"/>
    <property type="match status" value="1"/>
</dbReference>
<dbReference type="PANTHER" id="PTHR13247:SF0">
    <property type="entry name" value="MITOCHONDRIAL FISSION 1 PROTEIN"/>
    <property type="match status" value="1"/>
</dbReference>
<evidence type="ECO:0000256" key="11">
    <source>
        <dbReference type="ARBA" id="ARBA00023128"/>
    </source>
</evidence>
<evidence type="ECO:0000256" key="10">
    <source>
        <dbReference type="ARBA" id="ARBA00022989"/>
    </source>
</evidence>
<comment type="similarity">
    <text evidence="5">Belongs to the FIS1 family.</text>
</comment>
<evidence type="ECO:0000256" key="14">
    <source>
        <dbReference type="SAM" id="Phobius"/>
    </source>
</evidence>
<evidence type="ECO:0000256" key="7">
    <source>
        <dbReference type="ARBA" id="ARBA00022703"/>
    </source>
</evidence>
<keyword evidence="12 14" id="KW-0472">Membrane</keyword>